<sequence length="627" mass="71898">MADNQSSSLVRRGRSESESSSEDPREYKADKVRLVPGPDRQLFDEVLSTSCQRIAFFTEFSFPQAMETHKQSREERQNMQAWIESLESQLRDVTGALDRANTEGNRLRVENKNHNDVIDWLATEASDKANALAELANLREHLESDLTKEIEEKNQQLGNLSQQIYKLQELQMRAEKFSSEQQTELIALRSRQDPGRNPGLQFLNTLRPSKSQKRSRQTDPIVASGPRVRPLSEEQDTASEPLQSTDEDVQMVDKTETEPLVANRLQLRQLILEILHSIPKSATQNTSAKKQTKSGNKTHNRNVIRKAFQSLTVQEEYMWRVVVRGVFKELQQVPNVTDFHNYPSATEKEVEIYEEEGKGGPGEGYQLYFGEIPRWRKCKWNLKVVANIASAIISAHDPLQTGLPALDENAIEAFVWILIEQGRESWSLSRRKVKPTGELETAAEAEKRVSEQKAKKQQDSLIRTRKLHKYDHRVEAIEETLRNLDPESNKANKWRQLQYLVKTLGKDGQSSDEDLNTYDRGGYDQALQSTMPHWRSRKIRKLLGEVDKAGDGLRILKKYRPARKTRVPGKRISTRSKAKLGLPMSFYDQKYLQSLRAGQLNDLQVAAQESDVDFHLFDDLSSSEEEE</sequence>
<protein>
    <submittedName>
        <fullName evidence="3">Uncharacterized protein</fullName>
    </submittedName>
</protein>
<organism evidence="3 4">
    <name type="scientific">Marasmiellus scandens</name>
    <dbReference type="NCBI Taxonomy" id="2682957"/>
    <lineage>
        <taxon>Eukaryota</taxon>
        <taxon>Fungi</taxon>
        <taxon>Dikarya</taxon>
        <taxon>Basidiomycota</taxon>
        <taxon>Agaricomycotina</taxon>
        <taxon>Agaricomycetes</taxon>
        <taxon>Agaricomycetidae</taxon>
        <taxon>Agaricales</taxon>
        <taxon>Marasmiineae</taxon>
        <taxon>Omphalotaceae</taxon>
        <taxon>Marasmiellus</taxon>
    </lineage>
</organism>
<gene>
    <name evidence="3" type="ORF">VKT23_000267</name>
</gene>
<evidence type="ECO:0000313" key="4">
    <source>
        <dbReference type="Proteomes" id="UP001498398"/>
    </source>
</evidence>
<dbReference type="EMBL" id="JBANRG010000001">
    <property type="protein sequence ID" value="KAK7472145.1"/>
    <property type="molecule type" value="Genomic_DNA"/>
</dbReference>
<feature type="compositionally biased region" description="Low complexity" evidence="2">
    <location>
        <begin position="1"/>
        <end position="10"/>
    </location>
</feature>
<feature type="region of interest" description="Disordered" evidence="2">
    <location>
        <begin position="188"/>
        <end position="247"/>
    </location>
</feature>
<feature type="region of interest" description="Disordered" evidence="2">
    <location>
        <begin position="1"/>
        <end position="31"/>
    </location>
</feature>
<feature type="compositionally biased region" description="Basic and acidic residues" evidence="2">
    <location>
        <begin position="444"/>
        <end position="458"/>
    </location>
</feature>
<feature type="coiled-coil region" evidence="1">
    <location>
        <begin position="132"/>
        <end position="170"/>
    </location>
</feature>
<comment type="caution">
    <text evidence="3">The sequence shown here is derived from an EMBL/GenBank/DDBJ whole genome shotgun (WGS) entry which is preliminary data.</text>
</comment>
<evidence type="ECO:0000313" key="3">
    <source>
        <dbReference type="EMBL" id="KAK7472145.1"/>
    </source>
</evidence>
<evidence type="ECO:0000256" key="2">
    <source>
        <dbReference type="SAM" id="MobiDB-lite"/>
    </source>
</evidence>
<keyword evidence="4" id="KW-1185">Reference proteome</keyword>
<proteinExistence type="predicted"/>
<evidence type="ECO:0000256" key="1">
    <source>
        <dbReference type="SAM" id="Coils"/>
    </source>
</evidence>
<reference evidence="3 4" key="1">
    <citation type="submission" date="2024-01" db="EMBL/GenBank/DDBJ databases">
        <title>A draft genome for the cacao thread blight pathogen Marasmiellus scandens.</title>
        <authorList>
            <person name="Baruah I.K."/>
            <person name="Leung J."/>
            <person name="Bukari Y."/>
            <person name="Amoako-Attah I."/>
            <person name="Meinhardt L.W."/>
            <person name="Bailey B.A."/>
            <person name="Cohen S.P."/>
        </authorList>
    </citation>
    <scope>NUCLEOTIDE SEQUENCE [LARGE SCALE GENOMIC DNA]</scope>
    <source>
        <strain evidence="3 4">GH-19</strain>
    </source>
</reference>
<accession>A0ABR1K706</accession>
<dbReference type="Proteomes" id="UP001498398">
    <property type="component" value="Unassembled WGS sequence"/>
</dbReference>
<keyword evidence="1" id="KW-0175">Coiled coil</keyword>
<feature type="compositionally biased region" description="Basic and acidic residues" evidence="2">
    <location>
        <begin position="13"/>
        <end position="31"/>
    </location>
</feature>
<name>A0ABR1K706_9AGAR</name>
<feature type="region of interest" description="Disordered" evidence="2">
    <location>
        <begin position="437"/>
        <end position="460"/>
    </location>
</feature>